<evidence type="ECO:0000313" key="1">
    <source>
        <dbReference type="Ensembl" id="ENSCINP00000027716.2"/>
    </source>
</evidence>
<protein>
    <submittedName>
        <fullName evidence="1">Uncharacterized protein</fullName>
    </submittedName>
</protein>
<dbReference type="HOGENOM" id="CLU_3067884_0_0_1"/>
<reference evidence="1" key="3">
    <citation type="submission" date="2025-08" db="UniProtKB">
        <authorList>
            <consortium name="Ensembl"/>
        </authorList>
    </citation>
    <scope>IDENTIFICATION</scope>
</reference>
<dbReference type="InParanoid" id="F6T674"/>
<keyword evidence="2" id="KW-1185">Reference proteome</keyword>
<proteinExistence type="predicted"/>
<dbReference type="AlphaFoldDB" id="F6T674"/>
<sequence length="53" mass="6362">MSDFTIITYRYHICQINTSATFAPNWVLGVFFIRRKLFELKHPSQTFYGILFE</sequence>
<reference evidence="1" key="4">
    <citation type="submission" date="2025-09" db="UniProtKB">
        <authorList>
            <consortium name="Ensembl"/>
        </authorList>
    </citation>
    <scope>IDENTIFICATION</scope>
</reference>
<evidence type="ECO:0000313" key="2">
    <source>
        <dbReference type="Proteomes" id="UP000008144"/>
    </source>
</evidence>
<reference evidence="1" key="2">
    <citation type="journal article" date="2008" name="Genome Biol.">
        <title>Improved genome assembly and evidence-based global gene model set for the chordate Ciona intestinalis: new insight into intron and operon populations.</title>
        <authorList>
            <person name="Satou Y."/>
            <person name="Mineta K."/>
            <person name="Ogasawara M."/>
            <person name="Sasakura Y."/>
            <person name="Shoguchi E."/>
            <person name="Ueno K."/>
            <person name="Yamada L."/>
            <person name="Matsumoto J."/>
            <person name="Wasserscheid J."/>
            <person name="Dewar K."/>
            <person name="Wiley G.B."/>
            <person name="Macmil S.L."/>
            <person name="Roe B.A."/>
            <person name="Zeller R.W."/>
            <person name="Hastings K.E."/>
            <person name="Lemaire P."/>
            <person name="Lindquist E."/>
            <person name="Endo T."/>
            <person name="Hotta K."/>
            <person name="Inaba K."/>
        </authorList>
    </citation>
    <scope>NUCLEOTIDE SEQUENCE [LARGE SCALE GENOMIC DNA]</scope>
    <source>
        <strain evidence="1">wild type</strain>
    </source>
</reference>
<accession>F6T674</accession>
<dbReference type="Proteomes" id="UP000008144">
    <property type="component" value="Chromosome 10"/>
</dbReference>
<organism evidence="1 2">
    <name type="scientific">Ciona intestinalis</name>
    <name type="common">Transparent sea squirt</name>
    <name type="synonym">Ascidia intestinalis</name>
    <dbReference type="NCBI Taxonomy" id="7719"/>
    <lineage>
        <taxon>Eukaryota</taxon>
        <taxon>Metazoa</taxon>
        <taxon>Chordata</taxon>
        <taxon>Tunicata</taxon>
        <taxon>Ascidiacea</taxon>
        <taxon>Phlebobranchia</taxon>
        <taxon>Cionidae</taxon>
        <taxon>Ciona</taxon>
    </lineage>
</organism>
<dbReference type="EMBL" id="EAAA01000629">
    <property type="status" value="NOT_ANNOTATED_CDS"/>
    <property type="molecule type" value="Genomic_DNA"/>
</dbReference>
<dbReference type="Ensembl" id="ENSCINT00000027962.2">
    <property type="protein sequence ID" value="ENSCINP00000027716.2"/>
    <property type="gene ID" value="ENSCING00000015767.2"/>
</dbReference>
<name>F6T674_CIOIN</name>
<reference evidence="2" key="1">
    <citation type="journal article" date="2002" name="Science">
        <title>The draft genome of Ciona intestinalis: insights into chordate and vertebrate origins.</title>
        <authorList>
            <person name="Dehal P."/>
            <person name="Satou Y."/>
            <person name="Campbell R.K."/>
            <person name="Chapman J."/>
            <person name="Degnan B."/>
            <person name="De Tomaso A."/>
            <person name="Davidson B."/>
            <person name="Di Gregorio A."/>
            <person name="Gelpke M."/>
            <person name="Goodstein D.M."/>
            <person name="Harafuji N."/>
            <person name="Hastings K.E."/>
            <person name="Ho I."/>
            <person name="Hotta K."/>
            <person name="Huang W."/>
            <person name="Kawashima T."/>
            <person name="Lemaire P."/>
            <person name="Martinez D."/>
            <person name="Meinertzhagen I.A."/>
            <person name="Necula S."/>
            <person name="Nonaka M."/>
            <person name="Putnam N."/>
            <person name="Rash S."/>
            <person name="Saiga H."/>
            <person name="Satake M."/>
            <person name="Terry A."/>
            <person name="Yamada L."/>
            <person name="Wang H.G."/>
            <person name="Awazu S."/>
            <person name="Azumi K."/>
            <person name="Boore J."/>
            <person name="Branno M."/>
            <person name="Chin-Bow S."/>
            <person name="DeSantis R."/>
            <person name="Doyle S."/>
            <person name="Francino P."/>
            <person name="Keys D.N."/>
            <person name="Haga S."/>
            <person name="Hayashi H."/>
            <person name="Hino K."/>
            <person name="Imai K.S."/>
            <person name="Inaba K."/>
            <person name="Kano S."/>
            <person name="Kobayashi K."/>
            <person name="Kobayashi M."/>
            <person name="Lee B.I."/>
            <person name="Makabe K.W."/>
            <person name="Manohar C."/>
            <person name="Matassi G."/>
            <person name="Medina M."/>
            <person name="Mochizuki Y."/>
            <person name="Mount S."/>
            <person name="Morishita T."/>
            <person name="Miura S."/>
            <person name="Nakayama A."/>
            <person name="Nishizaka S."/>
            <person name="Nomoto H."/>
            <person name="Ohta F."/>
            <person name="Oishi K."/>
            <person name="Rigoutsos I."/>
            <person name="Sano M."/>
            <person name="Sasaki A."/>
            <person name="Sasakura Y."/>
            <person name="Shoguchi E."/>
            <person name="Shin-i T."/>
            <person name="Spagnuolo A."/>
            <person name="Stainier D."/>
            <person name="Suzuki M.M."/>
            <person name="Tassy O."/>
            <person name="Takatori N."/>
            <person name="Tokuoka M."/>
            <person name="Yagi K."/>
            <person name="Yoshizaki F."/>
            <person name="Wada S."/>
            <person name="Zhang C."/>
            <person name="Hyatt P.D."/>
            <person name="Larimer F."/>
            <person name="Detter C."/>
            <person name="Doggett N."/>
            <person name="Glavina T."/>
            <person name="Hawkins T."/>
            <person name="Richardson P."/>
            <person name="Lucas S."/>
            <person name="Kohara Y."/>
            <person name="Levine M."/>
            <person name="Satoh N."/>
            <person name="Rokhsar D.S."/>
        </authorList>
    </citation>
    <scope>NUCLEOTIDE SEQUENCE [LARGE SCALE GENOMIC DNA]</scope>
</reference>